<name>A0AAV7A360_ENGPU</name>
<accession>A0AAV7A360</accession>
<dbReference type="AlphaFoldDB" id="A0AAV7A360"/>
<gene>
    <name evidence="1" type="ORF">GDO81_017603</name>
</gene>
<dbReference type="Proteomes" id="UP000824782">
    <property type="component" value="Unassembled WGS sequence"/>
</dbReference>
<dbReference type="EMBL" id="WNYA01000009">
    <property type="protein sequence ID" value="KAG8555175.1"/>
    <property type="molecule type" value="Genomic_DNA"/>
</dbReference>
<evidence type="ECO:0000313" key="2">
    <source>
        <dbReference type="Proteomes" id="UP000824782"/>
    </source>
</evidence>
<protein>
    <submittedName>
        <fullName evidence="1">Uncharacterized protein</fullName>
    </submittedName>
</protein>
<evidence type="ECO:0000313" key="1">
    <source>
        <dbReference type="EMBL" id="KAG8555175.1"/>
    </source>
</evidence>
<keyword evidence="2" id="KW-1185">Reference proteome</keyword>
<sequence>MYITLIGRSSLLSHNLPGSSSVICVFHSETFSHCSPSHMFLSNVIACHISSPPVTSPLTPITLFASM</sequence>
<organism evidence="1 2">
    <name type="scientific">Engystomops pustulosus</name>
    <name type="common">Tungara frog</name>
    <name type="synonym">Physalaemus pustulosus</name>
    <dbReference type="NCBI Taxonomy" id="76066"/>
    <lineage>
        <taxon>Eukaryota</taxon>
        <taxon>Metazoa</taxon>
        <taxon>Chordata</taxon>
        <taxon>Craniata</taxon>
        <taxon>Vertebrata</taxon>
        <taxon>Euteleostomi</taxon>
        <taxon>Amphibia</taxon>
        <taxon>Batrachia</taxon>
        <taxon>Anura</taxon>
        <taxon>Neobatrachia</taxon>
        <taxon>Hyloidea</taxon>
        <taxon>Leptodactylidae</taxon>
        <taxon>Leiuperinae</taxon>
        <taxon>Engystomops</taxon>
    </lineage>
</organism>
<reference evidence="1" key="1">
    <citation type="thesis" date="2020" institute="ProQuest LLC" country="789 East Eisenhower Parkway, Ann Arbor, MI, USA">
        <title>Comparative Genomics and Chromosome Evolution.</title>
        <authorList>
            <person name="Mudd A.B."/>
        </authorList>
    </citation>
    <scope>NUCLEOTIDE SEQUENCE</scope>
    <source>
        <strain evidence="1">237g6f4</strain>
        <tissue evidence="1">Blood</tissue>
    </source>
</reference>
<comment type="caution">
    <text evidence="1">The sequence shown here is derived from an EMBL/GenBank/DDBJ whole genome shotgun (WGS) entry which is preliminary data.</text>
</comment>
<proteinExistence type="predicted"/>